<dbReference type="InterPro" id="IPR018060">
    <property type="entry name" value="HTH_AraC"/>
</dbReference>
<name>A0A2T0VY18_9RHOB</name>
<dbReference type="GO" id="GO:0003700">
    <property type="term" value="F:DNA-binding transcription factor activity"/>
    <property type="evidence" value="ECO:0007669"/>
    <property type="project" value="InterPro"/>
</dbReference>
<evidence type="ECO:0000313" key="5">
    <source>
        <dbReference type="EMBL" id="PRY77010.1"/>
    </source>
</evidence>
<proteinExistence type="predicted"/>
<dbReference type="SUPFAM" id="SSF46689">
    <property type="entry name" value="Homeodomain-like"/>
    <property type="match status" value="1"/>
</dbReference>
<dbReference type="GO" id="GO:0043565">
    <property type="term" value="F:sequence-specific DNA binding"/>
    <property type="evidence" value="ECO:0007669"/>
    <property type="project" value="InterPro"/>
</dbReference>
<evidence type="ECO:0000256" key="2">
    <source>
        <dbReference type="ARBA" id="ARBA00023125"/>
    </source>
</evidence>
<protein>
    <submittedName>
        <fullName evidence="5">AraC-like DNA-binding protein</fullName>
    </submittedName>
</protein>
<dbReference type="EMBL" id="PVTP01000007">
    <property type="protein sequence ID" value="PRY77010.1"/>
    <property type="molecule type" value="Genomic_DNA"/>
</dbReference>
<reference evidence="5 6" key="1">
    <citation type="submission" date="2018-03" db="EMBL/GenBank/DDBJ databases">
        <title>Genomic Encyclopedia of Archaeal and Bacterial Type Strains, Phase II (KMG-II): from individual species to whole genera.</title>
        <authorList>
            <person name="Goeker M."/>
        </authorList>
    </citation>
    <scope>NUCLEOTIDE SEQUENCE [LARGE SCALE GENOMIC DNA]</scope>
    <source>
        <strain evidence="5 6">DSM 101533</strain>
    </source>
</reference>
<evidence type="ECO:0000256" key="1">
    <source>
        <dbReference type="ARBA" id="ARBA00023015"/>
    </source>
</evidence>
<sequence>MKRLYSRHPAPPQLKRYVQAFYVADALDLEIDVVSPPTGYPLLGLIWRGFAGAEVEGQLLKFGSMPISHFSGQLFRKHALVRWRGGIGHAVAEFRATGFFELFGLSGKLLVNTTRAVNDVHPPFDRSFAARKTECVTPDDYIRTLQDALIRQIADACEAPPYLHKAINMIEAANGAIRLSDVILECGVQERSFHLNFKSVVGLNPKYFCRVLQFNHVAQLILSGAGSQLAELAADAGFYDQAHFTRAFKEFAKQSPQAFLESDEINLSTFIRLNES</sequence>
<keyword evidence="2 5" id="KW-0238">DNA-binding</keyword>
<dbReference type="Pfam" id="PF12833">
    <property type="entry name" value="HTH_18"/>
    <property type="match status" value="1"/>
</dbReference>
<dbReference type="OrthoDB" id="9793400at2"/>
<dbReference type="Proteomes" id="UP000238007">
    <property type="component" value="Unassembled WGS sequence"/>
</dbReference>
<evidence type="ECO:0000256" key="3">
    <source>
        <dbReference type="ARBA" id="ARBA00023163"/>
    </source>
</evidence>
<keyword evidence="1" id="KW-0805">Transcription regulation</keyword>
<dbReference type="PANTHER" id="PTHR46796:SF13">
    <property type="entry name" value="HTH-TYPE TRANSCRIPTIONAL ACTIVATOR RHAS"/>
    <property type="match status" value="1"/>
</dbReference>
<comment type="caution">
    <text evidence="5">The sequence shown here is derived from an EMBL/GenBank/DDBJ whole genome shotgun (WGS) entry which is preliminary data.</text>
</comment>
<dbReference type="PROSITE" id="PS01124">
    <property type="entry name" value="HTH_ARAC_FAMILY_2"/>
    <property type="match status" value="1"/>
</dbReference>
<dbReference type="Gene3D" id="1.10.10.60">
    <property type="entry name" value="Homeodomain-like"/>
    <property type="match status" value="1"/>
</dbReference>
<dbReference type="PANTHER" id="PTHR46796">
    <property type="entry name" value="HTH-TYPE TRANSCRIPTIONAL ACTIVATOR RHAS-RELATED"/>
    <property type="match status" value="1"/>
</dbReference>
<dbReference type="AlphaFoldDB" id="A0A2T0VY18"/>
<gene>
    <name evidence="5" type="ORF">CLV80_107188</name>
</gene>
<dbReference type="InterPro" id="IPR050204">
    <property type="entry name" value="AraC_XylS_family_regulators"/>
</dbReference>
<dbReference type="SMART" id="SM00342">
    <property type="entry name" value="HTH_ARAC"/>
    <property type="match status" value="1"/>
</dbReference>
<dbReference type="InterPro" id="IPR009057">
    <property type="entry name" value="Homeodomain-like_sf"/>
</dbReference>
<evidence type="ECO:0000259" key="4">
    <source>
        <dbReference type="PROSITE" id="PS01124"/>
    </source>
</evidence>
<organism evidence="5 6">
    <name type="scientific">Yoonia maritima</name>
    <dbReference type="NCBI Taxonomy" id="1435347"/>
    <lineage>
        <taxon>Bacteria</taxon>
        <taxon>Pseudomonadati</taxon>
        <taxon>Pseudomonadota</taxon>
        <taxon>Alphaproteobacteria</taxon>
        <taxon>Rhodobacterales</taxon>
        <taxon>Paracoccaceae</taxon>
        <taxon>Yoonia</taxon>
    </lineage>
</organism>
<accession>A0A2T0VY18</accession>
<keyword evidence="3" id="KW-0804">Transcription</keyword>
<keyword evidence="6" id="KW-1185">Reference proteome</keyword>
<evidence type="ECO:0000313" key="6">
    <source>
        <dbReference type="Proteomes" id="UP000238007"/>
    </source>
</evidence>
<feature type="domain" description="HTH araC/xylS-type" evidence="4">
    <location>
        <begin position="164"/>
        <end position="262"/>
    </location>
</feature>